<feature type="region of interest" description="Disordered" evidence="1">
    <location>
        <begin position="1"/>
        <end position="54"/>
    </location>
</feature>
<feature type="compositionally biased region" description="Acidic residues" evidence="1">
    <location>
        <begin position="391"/>
        <end position="402"/>
    </location>
</feature>
<dbReference type="InterPro" id="IPR012816">
    <property type="entry name" value="NADAR"/>
</dbReference>
<evidence type="ECO:0000313" key="3">
    <source>
        <dbReference type="EMBL" id="QHU18255.1"/>
    </source>
</evidence>
<dbReference type="CDD" id="cd15457">
    <property type="entry name" value="NADAR"/>
    <property type="match status" value="1"/>
</dbReference>
<feature type="region of interest" description="Disordered" evidence="1">
    <location>
        <begin position="387"/>
        <end position="420"/>
    </location>
</feature>
<feature type="compositionally biased region" description="Basic and acidic residues" evidence="1">
    <location>
        <begin position="34"/>
        <end position="51"/>
    </location>
</feature>
<dbReference type="Pfam" id="PF08719">
    <property type="entry name" value="NADAR"/>
    <property type="match status" value="1"/>
</dbReference>
<reference evidence="3" key="1">
    <citation type="journal article" date="2020" name="Nature">
        <title>Giant virus diversity and host interactions through global metagenomics.</title>
        <authorList>
            <person name="Schulz F."/>
            <person name="Roux S."/>
            <person name="Paez-Espino D."/>
            <person name="Jungbluth S."/>
            <person name="Walsh D.A."/>
            <person name="Denef V.J."/>
            <person name="McMahon K.D."/>
            <person name="Konstantinidis K.T."/>
            <person name="Eloe-Fadrosh E.A."/>
            <person name="Kyrpides N.C."/>
            <person name="Woyke T."/>
        </authorList>
    </citation>
    <scope>NUCLEOTIDE SEQUENCE</scope>
    <source>
        <strain evidence="3">GVMAG-S-3300013006-138</strain>
    </source>
</reference>
<sequence>MAEEPSQINEILDQFLGSAKPKEEVKNNVAEPVKPTEAKEVKPKREKKIPIPKDSASFFRARAKHPRMFNFTSDGNLQVPEMRGQAAKVIDLPSYKPVPQGESQAELERRDQLVNVEKEFDETLQSLKQAMEEWRATGASAEAIKYQRELTRLDALRSQLRSPLRFIHEYKRLSIRQVLVDEFYQVKKIGYPVYGLQLRSRPFQEYAIIVKPGEDKAAPIDLEGQAQDEDEEQETFVFFSDPADPEYGALSPDTMVEFIFNSTKYNSLIQAYEVERITQLGRRKDFAPLLLKSRSATQIRMIGSRITGEVENPRELWIQILTNLIAQHPRYVEILRNTGDDTLVYANPKEGRWGIGLSEEDPLAMERKSWKGPNLLGQAWQVVRSKLPPVEEGEGEEEEEEGQSGGAYTDHGKTLEEAKEQRANVLKGYYRRGRGV</sequence>
<organism evidence="3">
    <name type="scientific">viral metagenome</name>
    <dbReference type="NCBI Taxonomy" id="1070528"/>
    <lineage>
        <taxon>unclassified sequences</taxon>
        <taxon>metagenomes</taxon>
        <taxon>organismal metagenomes</taxon>
    </lineage>
</organism>
<dbReference type="SUPFAM" id="SSF143990">
    <property type="entry name" value="YbiA-like"/>
    <property type="match status" value="1"/>
</dbReference>
<feature type="domain" description="NADAR" evidence="2">
    <location>
        <begin position="238"/>
        <end position="387"/>
    </location>
</feature>
<evidence type="ECO:0000256" key="1">
    <source>
        <dbReference type="SAM" id="MobiDB-lite"/>
    </source>
</evidence>
<dbReference type="InterPro" id="IPR037238">
    <property type="entry name" value="YbiA-like_sf"/>
</dbReference>
<accession>A0A6C0KJX9</accession>
<name>A0A6C0KJX9_9ZZZZ</name>
<proteinExistence type="predicted"/>
<evidence type="ECO:0000259" key="2">
    <source>
        <dbReference type="Pfam" id="PF08719"/>
    </source>
</evidence>
<protein>
    <recommendedName>
        <fullName evidence="2">NADAR domain-containing protein</fullName>
    </recommendedName>
</protein>
<dbReference type="EMBL" id="MN740926">
    <property type="protein sequence ID" value="QHU18255.1"/>
    <property type="molecule type" value="Genomic_DNA"/>
</dbReference>
<dbReference type="AlphaFoldDB" id="A0A6C0KJX9"/>
<dbReference type="Gene3D" id="1.10.357.40">
    <property type="entry name" value="YbiA-like"/>
    <property type="match status" value="1"/>
</dbReference>
<feature type="compositionally biased region" description="Basic and acidic residues" evidence="1">
    <location>
        <begin position="410"/>
        <end position="420"/>
    </location>
</feature>